<gene>
    <name evidence="1" type="ORF">K8U73_05610</name>
</gene>
<evidence type="ECO:0000313" key="2">
    <source>
        <dbReference type="Proteomes" id="UP000786560"/>
    </source>
</evidence>
<protein>
    <submittedName>
        <fullName evidence="1">Uncharacterized protein</fullName>
    </submittedName>
</protein>
<dbReference type="AlphaFoldDB" id="A0A921IXZ1"/>
<name>A0A921IXZ1_9BIFI</name>
<reference evidence="1" key="1">
    <citation type="journal article" date="2021" name="PeerJ">
        <title>Extensive microbial diversity within the chicken gut microbiome revealed by metagenomics and culture.</title>
        <authorList>
            <person name="Gilroy R."/>
            <person name="Ravi A."/>
            <person name="Getino M."/>
            <person name="Pursley I."/>
            <person name="Horton D.L."/>
            <person name="Alikhan N.F."/>
            <person name="Baker D."/>
            <person name="Gharbi K."/>
            <person name="Hall N."/>
            <person name="Watson M."/>
            <person name="Adriaenssens E.M."/>
            <person name="Foster-Nyarko E."/>
            <person name="Jarju S."/>
            <person name="Secka A."/>
            <person name="Antonio M."/>
            <person name="Oren A."/>
            <person name="Chaudhuri R.R."/>
            <person name="La Ragione R."/>
            <person name="Hildebrand F."/>
            <person name="Pallen M.J."/>
        </authorList>
    </citation>
    <scope>NUCLEOTIDE SEQUENCE</scope>
    <source>
        <strain evidence="1">ChiBcolR7-4860</strain>
    </source>
</reference>
<comment type="caution">
    <text evidence="1">The sequence shown here is derived from an EMBL/GenBank/DDBJ whole genome shotgun (WGS) entry which is preliminary data.</text>
</comment>
<dbReference type="Proteomes" id="UP000786560">
    <property type="component" value="Unassembled WGS sequence"/>
</dbReference>
<sequence length="72" mass="8201">MMAELFRQRDDGDWTFLSCLAPDGRVQLLMRPHAVDRDGSLSRERAHVYRFSPVEVRALMACLDILPDDAAP</sequence>
<dbReference type="RefSeq" id="WP_278711311.1">
    <property type="nucleotide sequence ID" value="NZ_DYUX01000021.1"/>
</dbReference>
<proteinExistence type="predicted"/>
<dbReference type="EMBL" id="DYUX01000021">
    <property type="protein sequence ID" value="HJG41845.1"/>
    <property type="molecule type" value="Genomic_DNA"/>
</dbReference>
<accession>A0A921IXZ1</accession>
<evidence type="ECO:0000313" key="1">
    <source>
        <dbReference type="EMBL" id="HJG41845.1"/>
    </source>
</evidence>
<organism evidence="1 2">
    <name type="scientific">Bifidobacterium pullorum subsp. gallinarum</name>
    <dbReference type="NCBI Taxonomy" id="78344"/>
    <lineage>
        <taxon>Bacteria</taxon>
        <taxon>Bacillati</taxon>
        <taxon>Actinomycetota</taxon>
        <taxon>Actinomycetes</taxon>
        <taxon>Bifidobacteriales</taxon>
        <taxon>Bifidobacteriaceae</taxon>
        <taxon>Bifidobacterium</taxon>
    </lineage>
</organism>
<reference evidence="1" key="2">
    <citation type="submission" date="2021-09" db="EMBL/GenBank/DDBJ databases">
        <authorList>
            <person name="Gilroy R."/>
        </authorList>
    </citation>
    <scope>NUCLEOTIDE SEQUENCE</scope>
    <source>
        <strain evidence="1">ChiBcolR7-4860</strain>
    </source>
</reference>